<accession>A0A5Q2TM40</accession>
<dbReference type="RefSeq" id="WP_153791626.1">
    <property type="nucleotide sequence ID" value="NZ_CP045915.1"/>
</dbReference>
<sequence>MSSLNMEEYTKLQDLLARCEDNELDHIFWPILDNEDGSLQKFKKLRSKVEESKTWKKGLNWKKGRVLEDLAVFLFERFDVIEDVKKNKRTADNETDIETTFSSKALPPFIKINIGSKIVCECKNYKSKSIDVGMVTKLSEIIPDRNAKFGVFISILGMGGYGWRYGEGKRKKIMYSEKRPIISFTLDELKTLEEGSNFYTMIQQKYKLLVDDVDDESADLPGEENIEYTKRLHETINHLHKCDLINTDQYSEIIGKALERYGPIDED</sequence>
<evidence type="ECO:0000259" key="1">
    <source>
        <dbReference type="Pfam" id="PF04471"/>
    </source>
</evidence>
<reference evidence="2 3" key="1">
    <citation type="submission" date="2019-11" db="EMBL/GenBank/DDBJ databases">
        <title>Gracilibacillus salitolerans sp. nov., a moderate halophile isolated from a saline soil in northwest China.</title>
        <authorList>
            <person name="Gan L."/>
        </authorList>
    </citation>
    <scope>NUCLEOTIDE SEQUENCE [LARGE SCALE GENOMIC DNA]</scope>
    <source>
        <strain evidence="2 3">SCU50</strain>
    </source>
</reference>
<dbReference type="GO" id="GO:0003677">
    <property type="term" value="F:DNA binding"/>
    <property type="evidence" value="ECO:0007669"/>
    <property type="project" value="InterPro"/>
</dbReference>
<proteinExistence type="predicted"/>
<protein>
    <recommendedName>
        <fullName evidence="1">Restriction endonuclease type IV Mrr domain-containing protein</fullName>
    </recommendedName>
</protein>
<dbReference type="KEGG" id="grc:GI584_14345"/>
<feature type="domain" description="Restriction endonuclease type IV Mrr" evidence="1">
    <location>
        <begin position="65"/>
        <end position="157"/>
    </location>
</feature>
<dbReference type="AlphaFoldDB" id="A0A5Q2TM40"/>
<name>A0A5Q2TM40_9BACI</name>
<dbReference type="GO" id="GO:0004519">
    <property type="term" value="F:endonuclease activity"/>
    <property type="evidence" value="ECO:0007669"/>
    <property type="project" value="InterPro"/>
</dbReference>
<dbReference type="Proteomes" id="UP000339690">
    <property type="component" value="Chromosome"/>
</dbReference>
<dbReference type="EMBL" id="CP045915">
    <property type="protein sequence ID" value="QGH35152.1"/>
    <property type="molecule type" value="Genomic_DNA"/>
</dbReference>
<evidence type="ECO:0000313" key="3">
    <source>
        <dbReference type="Proteomes" id="UP000339690"/>
    </source>
</evidence>
<keyword evidence="3" id="KW-1185">Reference proteome</keyword>
<dbReference type="GO" id="GO:0009307">
    <property type="term" value="P:DNA restriction-modification system"/>
    <property type="evidence" value="ECO:0007669"/>
    <property type="project" value="InterPro"/>
</dbReference>
<gene>
    <name evidence="2" type="ORF">GI584_14345</name>
</gene>
<dbReference type="Pfam" id="PF04471">
    <property type="entry name" value="Mrr_cat"/>
    <property type="match status" value="1"/>
</dbReference>
<organism evidence="2 3">
    <name type="scientific">Gracilibacillus salitolerans</name>
    <dbReference type="NCBI Taxonomy" id="2663022"/>
    <lineage>
        <taxon>Bacteria</taxon>
        <taxon>Bacillati</taxon>
        <taxon>Bacillota</taxon>
        <taxon>Bacilli</taxon>
        <taxon>Bacillales</taxon>
        <taxon>Bacillaceae</taxon>
        <taxon>Gracilibacillus</taxon>
    </lineage>
</organism>
<evidence type="ECO:0000313" key="2">
    <source>
        <dbReference type="EMBL" id="QGH35152.1"/>
    </source>
</evidence>
<dbReference type="InterPro" id="IPR007560">
    <property type="entry name" value="Restrct_endonuc_IV_Mrr"/>
</dbReference>